<dbReference type="Proteomes" id="UP000664698">
    <property type="component" value="Unassembled WGS sequence"/>
</dbReference>
<proteinExistence type="predicted"/>
<dbReference type="EMBL" id="JAFKCW010000001">
    <property type="protein sequence ID" value="MBN7800614.1"/>
    <property type="molecule type" value="Genomic_DNA"/>
</dbReference>
<feature type="transmembrane region" description="Helical" evidence="1">
    <location>
        <begin position="122"/>
        <end position="140"/>
    </location>
</feature>
<sequence>MKTNFNDIQNLWQFKKAKSFDLSTMIDRLKQTEKSQKRERLVILFCTPATVGFLFWVMPWRESPAILISLILIALIMIWATWLSYASKLKPVDSTESFDNRTYLTTQIKQLNYRYRIAQRHMYTYGVLLSLALNISYFVLLEPLGLGLRIGIHLAMTLSVLGFMHWSLKKRLKKYDQTLKPTINKLEELLSQK</sequence>
<reference evidence="2 3" key="1">
    <citation type="submission" date="2021-03" db="EMBL/GenBank/DDBJ databases">
        <title>novel species isolated from a fishpond in China.</title>
        <authorList>
            <person name="Lu H."/>
            <person name="Cai Z."/>
        </authorList>
    </citation>
    <scope>NUCLEOTIDE SEQUENCE [LARGE SCALE GENOMIC DNA]</scope>
    <source>
        <strain evidence="2 3">JCM 31546</strain>
    </source>
</reference>
<keyword evidence="1" id="KW-0472">Membrane</keyword>
<evidence type="ECO:0000256" key="1">
    <source>
        <dbReference type="SAM" id="Phobius"/>
    </source>
</evidence>
<keyword evidence="1" id="KW-1133">Transmembrane helix</keyword>
<evidence type="ECO:0000313" key="2">
    <source>
        <dbReference type="EMBL" id="MBN7800614.1"/>
    </source>
</evidence>
<feature type="transmembrane region" description="Helical" evidence="1">
    <location>
        <begin position="146"/>
        <end position="168"/>
    </location>
</feature>
<gene>
    <name evidence="2" type="ORF">J0A67_07065</name>
</gene>
<keyword evidence="1" id="KW-0812">Transmembrane</keyword>
<comment type="caution">
    <text evidence="2">The sequence shown here is derived from an EMBL/GenBank/DDBJ whole genome shotgun (WGS) entry which is preliminary data.</text>
</comment>
<feature type="transmembrane region" description="Helical" evidence="1">
    <location>
        <begin position="65"/>
        <end position="85"/>
    </location>
</feature>
<keyword evidence="3" id="KW-1185">Reference proteome</keyword>
<organism evidence="2 3">
    <name type="scientific">Algoriphagus aestuariicola</name>
    <dbReference type="NCBI Taxonomy" id="1852016"/>
    <lineage>
        <taxon>Bacteria</taxon>
        <taxon>Pseudomonadati</taxon>
        <taxon>Bacteroidota</taxon>
        <taxon>Cytophagia</taxon>
        <taxon>Cytophagales</taxon>
        <taxon>Cyclobacteriaceae</taxon>
        <taxon>Algoriphagus</taxon>
    </lineage>
</organism>
<name>A0ABS3BP58_9BACT</name>
<evidence type="ECO:0000313" key="3">
    <source>
        <dbReference type="Proteomes" id="UP000664698"/>
    </source>
</evidence>
<protein>
    <submittedName>
        <fullName evidence="2">Uncharacterized protein</fullName>
    </submittedName>
</protein>
<feature type="transmembrane region" description="Helical" evidence="1">
    <location>
        <begin position="41"/>
        <end position="59"/>
    </location>
</feature>
<dbReference type="RefSeq" id="WP_206568558.1">
    <property type="nucleotide sequence ID" value="NZ_JAFKCW010000001.1"/>
</dbReference>
<accession>A0ABS3BP58</accession>